<proteinExistence type="inferred from homology"/>
<feature type="binding site" evidence="9">
    <location>
        <position position="118"/>
    </location>
    <ligand>
        <name>Mn(2+)</name>
        <dbReference type="ChEBI" id="CHEBI:29035"/>
    </ligand>
</feature>
<feature type="chain" id="PRO_5019614178" description="Germin-like protein" evidence="11">
    <location>
        <begin position="23"/>
        <end position="228"/>
    </location>
</feature>
<dbReference type="PROSITE" id="PS00725">
    <property type="entry name" value="GERMIN"/>
    <property type="match status" value="1"/>
</dbReference>
<keyword evidence="14" id="KW-1185">Reference proteome</keyword>
<sequence length="228" mass="24675">MLGNCFTLFMATMAVICSVGSAYDPDPLQDFCVAVDDSKAAVFVNGKICKDPKFVTPNDFSISGLNRVGNISSLVGSAVTKVFVDQLPGLNTLGISLVRIDYAPYGLNPPHIHPRASEILVVMEGTLYAGFITSNPQNPNMRNKLFAKILHPGDVYVFPKGLIHFQYNVGKGNAVAFASLNSQDPGIITLANALFGSEPPLNSDVLAKAFHLDKKIIKYLQSVPWMQN</sequence>
<keyword evidence="6 10" id="KW-1015">Disulfide bond</keyword>
<feature type="binding site" evidence="9">
    <location>
        <position position="113"/>
    </location>
    <ligand>
        <name>Mn(2+)</name>
        <dbReference type="ChEBI" id="CHEBI:29035"/>
    </ligand>
</feature>
<feature type="disulfide bond" evidence="10">
    <location>
        <begin position="32"/>
        <end position="49"/>
    </location>
</feature>
<dbReference type="SUPFAM" id="SSF51182">
    <property type="entry name" value="RmlC-like cupins"/>
    <property type="match status" value="1"/>
</dbReference>
<evidence type="ECO:0000256" key="8">
    <source>
        <dbReference type="PIRSR" id="PIRSR601929-1"/>
    </source>
</evidence>
<feature type="binding site" evidence="9">
    <location>
        <position position="111"/>
    </location>
    <ligand>
        <name>Mn(2+)</name>
        <dbReference type="ChEBI" id="CHEBI:29035"/>
    </ligand>
</feature>
<accession>A0A2G9GJH6</accession>
<protein>
    <recommendedName>
        <fullName evidence="11">Germin-like protein</fullName>
    </recommendedName>
</protein>
<dbReference type="InterPro" id="IPR006045">
    <property type="entry name" value="Cupin_1"/>
</dbReference>
<feature type="domain" description="Cupin type-1" evidence="12">
    <location>
        <begin position="63"/>
        <end position="218"/>
    </location>
</feature>
<dbReference type="Gene3D" id="2.60.120.10">
    <property type="entry name" value="Jelly Rolls"/>
    <property type="match status" value="1"/>
</dbReference>
<dbReference type="InterPro" id="IPR011051">
    <property type="entry name" value="RmlC_Cupin_sf"/>
</dbReference>
<comment type="similarity">
    <text evidence="2 11">Belongs to the germin family.</text>
</comment>
<evidence type="ECO:0000256" key="6">
    <source>
        <dbReference type="ARBA" id="ARBA00023157"/>
    </source>
</evidence>
<evidence type="ECO:0000313" key="14">
    <source>
        <dbReference type="Proteomes" id="UP000231279"/>
    </source>
</evidence>
<evidence type="ECO:0000256" key="7">
    <source>
        <dbReference type="ARBA" id="ARBA00023211"/>
    </source>
</evidence>
<evidence type="ECO:0000256" key="5">
    <source>
        <dbReference type="ARBA" id="ARBA00022723"/>
    </source>
</evidence>
<keyword evidence="11" id="KW-0732">Signal</keyword>
<comment type="subcellular location">
    <subcellularLocation>
        <location evidence="1 11">Secreted</location>
        <location evidence="1 11">Extracellular space</location>
        <location evidence="1 11">Apoplast</location>
    </subcellularLocation>
</comment>
<dbReference type="FunFam" id="2.60.120.10:FF:000005">
    <property type="entry name" value="Germin-like protein subfamily 1 member 8"/>
    <property type="match status" value="1"/>
</dbReference>
<dbReference type="InterPro" id="IPR001929">
    <property type="entry name" value="Germin"/>
</dbReference>
<evidence type="ECO:0000256" key="9">
    <source>
        <dbReference type="PIRSR" id="PIRSR601929-2"/>
    </source>
</evidence>
<dbReference type="PANTHER" id="PTHR31238">
    <property type="entry name" value="GERMIN-LIKE PROTEIN SUBFAMILY 3 MEMBER 3"/>
    <property type="match status" value="1"/>
</dbReference>
<dbReference type="GO" id="GO:0048046">
    <property type="term" value="C:apoplast"/>
    <property type="evidence" value="ECO:0007669"/>
    <property type="project" value="UniProtKB-SubCell"/>
</dbReference>
<feature type="binding site" evidence="9">
    <location>
        <position position="164"/>
    </location>
    <ligand>
        <name>Mn(2+)</name>
        <dbReference type="ChEBI" id="CHEBI:29035"/>
    </ligand>
</feature>
<dbReference type="InterPro" id="IPR019780">
    <property type="entry name" value="Germin_Mn-BS"/>
</dbReference>
<evidence type="ECO:0000313" key="13">
    <source>
        <dbReference type="EMBL" id="PIN05447.1"/>
    </source>
</evidence>
<evidence type="ECO:0000256" key="10">
    <source>
        <dbReference type="PIRSR" id="PIRSR601929-3"/>
    </source>
</evidence>
<dbReference type="SMART" id="SM00835">
    <property type="entry name" value="Cupin_1"/>
    <property type="match status" value="1"/>
</dbReference>
<gene>
    <name evidence="13" type="ORF">CDL12_22012</name>
</gene>
<dbReference type="InterPro" id="IPR014710">
    <property type="entry name" value="RmlC-like_jellyroll"/>
</dbReference>
<evidence type="ECO:0000256" key="3">
    <source>
        <dbReference type="ARBA" id="ARBA00022523"/>
    </source>
</evidence>
<feature type="binding site" evidence="8">
    <location>
        <position position="108"/>
    </location>
    <ligand>
        <name>oxalate</name>
        <dbReference type="ChEBI" id="CHEBI:30623"/>
    </ligand>
</feature>
<evidence type="ECO:0000256" key="1">
    <source>
        <dbReference type="ARBA" id="ARBA00004271"/>
    </source>
</evidence>
<dbReference type="EMBL" id="NKXS01004762">
    <property type="protein sequence ID" value="PIN05447.1"/>
    <property type="molecule type" value="Genomic_DNA"/>
</dbReference>
<dbReference type="AlphaFoldDB" id="A0A2G9GJH6"/>
<dbReference type="PRINTS" id="PR00325">
    <property type="entry name" value="GERMIN"/>
</dbReference>
<feature type="binding site" evidence="8">
    <location>
        <position position="118"/>
    </location>
    <ligand>
        <name>oxalate</name>
        <dbReference type="ChEBI" id="CHEBI:30623"/>
    </ligand>
</feature>
<comment type="caution">
    <text evidence="13">The sequence shown here is derived from an EMBL/GenBank/DDBJ whole genome shotgun (WGS) entry which is preliminary data.</text>
</comment>
<dbReference type="OrthoDB" id="895041at2759"/>
<reference evidence="14" key="1">
    <citation type="journal article" date="2018" name="Gigascience">
        <title>Genome assembly of the Pink Ipe (Handroanthus impetiginosus, Bignoniaceae), a highly valued, ecologically keystone Neotropical timber forest tree.</title>
        <authorList>
            <person name="Silva-Junior O.B."/>
            <person name="Grattapaglia D."/>
            <person name="Novaes E."/>
            <person name="Collevatti R.G."/>
        </authorList>
    </citation>
    <scope>NUCLEOTIDE SEQUENCE [LARGE SCALE GENOMIC DNA]</scope>
    <source>
        <strain evidence="14">cv. UFG-1</strain>
    </source>
</reference>
<dbReference type="STRING" id="429701.A0A2G9GJH6"/>
<keyword evidence="4 11" id="KW-0964">Secreted</keyword>
<name>A0A2G9GJH6_9LAMI</name>
<dbReference type="Pfam" id="PF00190">
    <property type="entry name" value="Cupin_1"/>
    <property type="match status" value="1"/>
</dbReference>
<evidence type="ECO:0000256" key="11">
    <source>
        <dbReference type="RuleBase" id="RU366015"/>
    </source>
</evidence>
<dbReference type="Proteomes" id="UP000231279">
    <property type="component" value="Unassembled WGS sequence"/>
</dbReference>
<keyword evidence="5 8" id="KW-0479">Metal-binding</keyword>
<evidence type="ECO:0000259" key="12">
    <source>
        <dbReference type="SMART" id="SM00835"/>
    </source>
</evidence>
<dbReference type="GO" id="GO:0030145">
    <property type="term" value="F:manganese ion binding"/>
    <property type="evidence" value="ECO:0007669"/>
    <property type="project" value="UniProtKB-UniRule"/>
</dbReference>
<evidence type="ECO:0000256" key="2">
    <source>
        <dbReference type="ARBA" id="ARBA00007456"/>
    </source>
</evidence>
<keyword evidence="7 8" id="KW-0464">Manganese</keyword>
<organism evidence="13 14">
    <name type="scientific">Handroanthus impetiginosus</name>
    <dbReference type="NCBI Taxonomy" id="429701"/>
    <lineage>
        <taxon>Eukaryota</taxon>
        <taxon>Viridiplantae</taxon>
        <taxon>Streptophyta</taxon>
        <taxon>Embryophyta</taxon>
        <taxon>Tracheophyta</taxon>
        <taxon>Spermatophyta</taxon>
        <taxon>Magnoliopsida</taxon>
        <taxon>eudicotyledons</taxon>
        <taxon>Gunneridae</taxon>
        <taxon>Pentapetalae</taxon>
        <taxon>asterids</taxon>
        <taxon>lamiids</taxon>
        <taxon>Lamiales</taxon>
        <taxon>Bignoniaceae</taxon>
        <taxon>Crescentiina</taxon>
        <taxon>Tabebuia alliance</taxon>
        <taxon>Handroanthus</taxon>
    </lineage>
</organism>
<feature type="signal peptide" evidence="11">
    <location>
        <begin position="1"/>
        <end position="22"/>
    </location>
</feature>
<evidence type="ECO:0000256" key="4">
    <source>
        <dbReference type="ARBA" id="ARBA00022525"/>
    </source>
</evidence>
<feature type="binding site" evidence="8">
    <location>
        <position position="113"/>
    </location>
    <ligand>
        <name>oxalate</name>
        <dbReference type="ChEBI" id="CHEBI:30623"/>
    </ligand>
</feature>
<dbReference type="CDD" id="cd02241">
    <property type="entry name" value="cupin_OxOx"/>
    <property type="match status" value="1"/>
</dbReference>
<keyword evidence="3 11" id="KW-0052">Apoplast</keyword>